<organism evidence="2 3">
    <name type="scientific">Schizopora paradoxa</name>
    <dbReference type="NCBI Taxonomy" id="27342"/>
    <lineage>
        <taxon>Eukaryota</taxon>
        <taxon>Fungi</taxon>
        <taxon>Dikarya</taxon>
        <taxon>Basidiomycota</taxon>
        <taxon>Agaricomycotina</taxon>
        <taxon>Agaricomycetes</taxon>
        <taxon>Hymenochaetales</taxon>
        <taxon>Schizoporaceae</taxon>
        <taxon>Schizopora</taxon>
    </lineage>
</organism>
<feature type="compositionally biased region" description="Polar residues" evidence="1">
    <location>
        <begin position="152"/>
        <end position="164"/>
    </location>
</feature>
<gene>
    <name evidence="2" type="ORF">SCHPADRAFT_394309</name>
</gene>
<feature type="compositionally biased region" description="Polar residues" evidence="1">
    <location>
        <begin position="123"/>
        <end position="137"/>
    </location>
</feature>
<evidence type="ECO:0000313" key="3">
    <source>
        <dbReference type="Proteomes" id="UP000053477"/>
    </source>
</evidence>
<feature type="region of interest" description="Disordered" evidence="1">
    <location>
        <begin position="50"/>
        <end position="292"/>
    </location>
</feature>
<keyword evidence="3" id="KW-1185">Reference proteome</keyword>
<dbReference type="Proteomes" id="UP000053477">
    <property type="component" value="Unassembled WGS sequence"/>
</dbReference>
<evidence type="ECO:0000313" key="2">
    <source>
        <dbReference type="EMBL" id="KLO12882.1"/>
    </source>
</evidence>
<dbReference type="InParanoid" id="A0A0H2RMQ3"/>
<protein>
    <submittedName>
        <fullName evidence="2">Uncharacterized protein</fullName>
    </submittedName>
</protein>
<dbReference type="EMBL" id="KQ085969">
    <property type="protein sequence ID" value="KLO12882.1"/>
    <property type="molecule type" value="Genomic_DNA"/>
</dbReference>
<proteinExistence type="predicted"/>
<reference evidence="2 3" key="1">
    <citation type="submission" date="2015-04" db="EMBL/GenBank/DDBJ databases">
        <title>Complete genome sequence of Schizopora paradoxa KUC8140, a cosmopolitan wood degrader in East Asia.</title>
        <authorList>
            <consortium name="DOE Joint Genome Institute"/>
            <person name="Min B."/>
            <person name="Park H."/>
            <person name="Jang Y."/>
            <person name="Kim J.-J."/>
            <person name="Kim K.H."/>
            <person name="Pangilinan J."/>
            <person name="Lipzen A."/>
            <person name="Riley R."/>
            <person name="Grigoriev I.V."/>
            <person name="Spatafora J.W."/>
            <person name="Choi I.-G."/>
        </authorList>
    </citation>
    <scope>NUCLEOTIDE SEQUENCE [LARGE SCALE GENOMIC DNA]</scope>
    <source>
        <strain evidence="2 3">KUC8140</strain>
    </source>
</reference>
<feature type="compositionally biased region" description="Basic and acidic residues" evidence="1">
    <location>
        <begin position="225"/>
        <end position="237"/>
    </location>
</feature>
<feature type="compositionally biased region" description="Low complexity" evidence="1">
    <location>
        <begin position="322"/>
        <end position="340"/>
    </location>
</feature>
<dbReference type="STRING" id="27342.A0A0H2RMQ3"/>
<sequence length="454" mass="47567">MLLVQHPQHIPMSPSLMPVRFNSHNHRRNPSAPAAVVHVQATKVPGLLSLSKPQLQVRSGSVPGKHATPRQPKSKVAPAQATPDSKQRGRGSPAKDKATRSSSKPRAGHGRRAHQPSPPPLQSPTEQVSSLIPTSATDDAATPKASFATLPKASTPSPVLSSPSGRLAKRRNRGVIPFPQIDSSASPTPANNPKQPLSPSPMPAAKSSKPVSAPMAVPQAKKQSHAPEPHPISRSDPVKSSFPRMAHRRAKHGVPSAELMFPVCDDDSDSDRPSTPSPLRSHKKGLTGSSSMTAIFDHSAQADVDGFNNHIGSLTAPSTSVRRTFATSTPSASSSSATRRPSGHKRAPSYPTDSMFNLPFESDSELSSSTSLNFKKIDADTSALFGGLGSVSGGIRRPRLQSASRSASTPNGKLLSGAFAYASSSFQNSPSPEQLPPPSFMFGAPGEAVAPLAA</sequence>
<name>A0A0H2RMQ3_9AGAM</name>
<feature type="compositionally biased region" description="Low complexity" evidence="1">
    <location>
        <begin position="203"/>
        <end position="216"/>
    </location>
</feature>
<feature type="region of interest" description="Disordered" evidence="1">
    <location>
        <begin position="314"/>
        <end position="356"/>
    </location>
</feature>
<accession>A0A0H2RMQ3</accession>
<feature type="compositionally biased region" description="Polar residues" evidence="1">
    <location>
        <begin position="181"/>
        <end position="195"/>
    </location>
</feature>
<dbReference type="AlphaFoldDB" id="A0A0H2RMQ3"/>
<feature type="region of interest" description="Disordered" evidence="1">
    <location>
        <begin position="1"/>
        <end position="30"/>
    </location>
</feature>
<evidence type="ECO:0000256" key="1">
    <source>
        <dbReference type="SAM" id="MobiDB-lite"/>
    </source>
</evidence>
<dbReference type="OrthoDB" id="3226344at2759"/>